<keyword evidence="3" id="KW-1185">Reference proteome</keyword>
<dbReference type="EMBL" id="JAACFV010000098">
    <property type="protein sequence ID" value="KAF7505917.1"/>
    <property type="molecule type" value="Genomic_DNA"/>
</dbReference>
<dbReference type="InterPro" id="IPR010730">
    <property type="entry name" value="HET"/>
</dbReference>
<dbReference type="InterPro" id="IPR052895">
    <property type="entry name" value="HetReg/Transcr_Mod"/>
</dbReference>
<dbReference type="Proteomes" id="UP000606974">
    <property type="component" value="Unassembled WGS sequence"/>
</dbReference>
<dbReference type="PANTHER" id="PTHR24148:SF64">
    <property type="entry name" value="HETEROKARYON INCOMPATIBILITY DOMAIN-CONTAINING PROTEIN"/>
    <property type="match status" value="1"/>
</dbReference>
<evidence type="ECO:0000259" key="1">
    <source>
        <dbReference type="Pfam" id="PF06985"/>
    </source>
</evidence>
<name>A0A8H7E1G7_9EURO</name>
<evidence type="ECO:0000313" key="2">
    <source>
        <dbReference type="EMBL" id="KAF7505917.1"/>
    </source>
</evidence>
<dbReference type="AlphaFoldDB" id="A0A8H7E1G7"/>
<reference evidence="2" key="1">
    <citation type="submission" date="2020-02" db="EMBL/GenBank/DDBJ databases">
        <authorList>
            <person name="Palmer J.M."/>
        </authorList>
    </citation>
    <scope>NUCLEOTIDE SEQUENCE</scope>
    <source>
        <strain evidence="2">EPUS1.4</strain>
        <tissue evidence="2">Thallus</tissue>
    </source>
</reference>
<feature type="domain" description="Heterokaryon incompatibility" evidence="1">
    <location>
        <begin position="77"/>
        <end position="248"/>
    </location>
</feature>
<dbReference type="Pfam" id="PF06985">
    <property type="entry name" value="HET"/>
    <property type="match status" value="1"/>
</dbReference>
<accession>A0A8H7E1G7</accession>
<protein>
    <recommendedName>
        <fullName evidence="1">Heterokaryon incompatibility domain-containing protein</fullName>
    </recommendedName>
</protein>
<organism evidence="2 3">
    <name type="scientific">Endocarpon pusillum</name>
    <dbReference type="NCBI Taxonomy" id="364733"/>
    <lineage>
        <taxon>Eukaryota</taxon>
        <taxon>Fungi</taxon>
        <taxon>Dikarya</taxon>
        <taxon>Ascomycota</taxon>
        <taxon>Pezizomycotina</taxon>
        <taxon>Eurotiomycetes</taxon>
        <taxon>Chaetothyriomycetidae</taxon>
        <taxon>Verrucariales</taxon>
        <taxon>Verrucariaceae</taxon>
        <taxon>Endocarpon</taxon>
    </lineage>
</organism>
<sequence>MSMIITTTTSRLPASGARDHSYTSGFGESVTRDHSYIPLPHARAFRLLEFPKVLLPTTELRCKLRTVDFDAPDRPPYTALSYSWSNSSTTELPPDSDLDPLLTNVIVCDDGLLRVTENAHAAISEMRWRGSAGLYWIDGVCIDQGNPAEKSEQVAFMGEIYKEADRVIVWLGPDEEDDRKAFEVIEDLRGGHATNIRRLIYAYMQKNRFQDPDQYFQLSLAAAVIPIYSSLLAFFARSWFQRLWIIQEAVLAKSLWFICGGLHFDWEKLHRATELQGTLSIMQQIAPGETTTRGLFGLSLVRKIFELRTTDVAARSLSSAANQEQRLGATLAYLMPAFQNANTTDSRDRIYGPLALACQLTGFANTLLVPDYTQTVEHVFVTAAEYLLIQAPSLEILSLVDAADASRLPALPSWVPDFRTRSRFKSIALYSPGNATRGWPYRQPHLKRYAGRACSVLQGLWHATLSEVTVGVVELLQRGEIVSLLLFTQLSKSVIFHGESSTRVMLEILLAGRGLISGPNQPEGSIFLARGFESWLTLKVAHSWYKGFLAEHVVAELLKREERSAPNGRLCNVSEDSLTLMRILDEANKTHDLVINATDRPDQPSRVVDDLFLGDWLSACAAQSCLDPCIAGRSMFLTATSEIGLTSDHARAGDQIWFFSGAKTPFVLRPLENGHYVLIGEAYLKGYMDGQICQMHDVKRLRPVTLE</sequence>
<comment type="caution">
    <text evidence="2">The sequence shown here is derived from an EMBL/GenBank/DDBJ whole genome shotgun (WGS) entry which is preliminary data.</text>
</comment>
<evidence type="ECO:0000313" key="3">
    <source>
        <dbReference type="Proteomes" id="UP000606974"/>
    </source>
</evidence>
<dbReference type="Pfam" id="PF26639">
    <property type="entry name" value="Het-6_barrel"/>
    <property type="match status" value="1"/>
</dbReference>
<gene>
    <name evidence="2" type="ORF">GJ744_012452</name>
</gene>
<proteinExistence type="predicted"/>
<dbReference type="OrthoDB" id="4850726at2759"/>
<dbReference type="PANTHER" id="PTHR24148">
    <property type="entry name" value="ANKYRIN REPEAT DOMAIN-CONTAINING PROTEIN 39 HOMOLOG-RELATED"/>
    <property type="match status" value="1"/>
</dbReference>